<proteinExistence type="predicted"/>
<dbReference type="WBParaSite" id="nRc.2.0.1.t28983-RA">
    <property type="protein sequence ID" value="nRc.2.0.1.t28983-RA"/>
    <property type="gene ID" value="nRc.2.0.1.g28983"/>
</dbReference>
<dbReference type="AlphaFoldDB" id="A0A915JSA4"/>
<keyword evidence="1" id="KW-1185">Reference proteome</keyword>
<dbReference type="Proteomes" id="UP000887565">
    <property type="component" value="Unplaced"/>
</dbReference>
<reference evidence="2" key="1">
    <citation type="submission" date="2022-11" db="UniProtKB">
        <authorList>
            <consortium name="WormBaseParasite"/>
        </authorList>
    </citation>
    <scope>IDENTIFICATION</scope>
</reference>
<accession>A0A915JSA4</accession>
<protein>
    <submittedName>
        <fullName evidence="2">Uncharacterized protein</fullName>
    </submittedName>
</protein>
<sequence length="73" mass="8470">MAEEGTPYPALDKWKIPECKRNSSSYKTCCYDRKRNSILCFRRSSLGRLFIVPHIYANSCKTEAYVTKAMPDE</sequence>
<evidence type="ECO:0000313" key="1">
    <source>
        <dbReference type="Proteomes" id="UP000887565"/>
    </source>
</evidence>
<organism evidence="1 2">
    <name type="scientific">Romanomermis culicivorax</name>
    <name type="common">Nematode worm</name>
    <dbReference type="NCBI Taxonomy" id="13658"/>
    <lineage>
        <taxon>Eukaryota</taxon>
        <taxon>Metazoa</taxon>
        <taxon>Ecdysozoa</taxon>
        <taxon>Nematoda</taxon>
        <taxon>Enoplea</taxon>
        <taxon>Dorylaimia</taxon>
        <taxon>Mermithida</taxon>
        <taxon>Mermithoidea</taxon>
        <taxon>Mermithidae</taxon>
        <taxon>Romanomermis</taxon>
    </lineage>
</organism>
<evidence type="ECO:0000313" key="2">
    <source>
        <dbReference type="WBParaSite" id="nRc.2.0.1.t28983-RA"/>
    </source>
</evidence>
<name>A0A915JSA4_ROMCU</name>